<evidence type="ECO:0000259" key="6">
    <source>
        <dbReference type="PROSITE" id="PS51352"/>
    </source>
</evidence>
<dbReference type="CDD" id="cd02966">
    <property type="entry name" value="TlpA_like_family"/>
    <property type="match status" value="1"/>
</dbReference>
<keyword evidence="8" id="KW-1185">Reference proteome</keyword>
<dbReference type="NCBIfam" id="NF047696">
    <property type="entry name" value="ThlDiSintTplARhiz"/>
    <property type="match status" value="1"/>
</dbReference>
<evidence type="ECO:0000256" key="1">
    <source>
        <dbReference type="ARBA" id="ARBA00004196"/>
    </source>
</evidence>
<sequence>MADRMGRGRIGRWVGAAAVLGLVAGFGAVYVSEQGAGNGADGECAAAVDAAGRLKPLVKGEIAALIPAERPVSLASLSFLTETGAPTTLGDFAGRTLLVNLWATWCAPCRAEMPALDRLAGSLDPAKAEVVAVNLDIGNFDKADAFLTETGVTRLGRWQDPKMGIFNELKQMGLAFGLPTTLLVDDAGCLLGVMHGPAEWDAPEAAAVIAAAG</sequence>
<comment type="caution">
    <text evidence="7">The sequence shown here is derived from an EMBL/GenBank/DDBJ whole genome shotgun (WGS) entry which is preliminary data.</text>
</comment>
<gene>
    <name evidence="7" type="ORF">I5731_01125</name>
</gene>
<keyword evidence="2" id="KW-0201">Cytochrome c-type biogenesis</keyword>
<dbReference type="GO" id="GO:0017004">
    <property type="term" value="P:cytochrome complex assembly"/>
    <property type="evidence" value="ECO:0007669"/>
    <property type="project" value="UniProtKB-KW"/>
</dbReference>
<keyword evidence="3" id="KW-1015">Disulfide bond</keyword>
<evidence type="ECO:0000256" key="4">
    <source>
        <dbReference type="ARBA" id="ARBA00023284"/>
    </source>
</evidence>
<dbReference type="GO" id="GO:0015036">
    <property type="term" value="F:disulfide oxidoreductase activity"/>
    <property type="evidence" value="ECO:0007669"/>
    <property type="project" value="UniProtKB-ARBA"/>
</dbReference>
<feature type="domain" description="Thioredoxin" evidence="6">
    <location>
        <begin position="39"/>
        <end position="213"/>
    </location>
</feature>
<dbReference type="PANTHER" id="PTHR42852">
    <property type="entry name" value="THIOL:DISULFIDE INTERCHANGE PROTEIN DSBE"/>
    <property type="match status" value="1"/>
</dbReference>
<dbReference type="Proteomes" id="UP000631694">
    <property type="component" value="Unassembled WGS sequence"/>
</dbReference>
<evidence type="ECO:0000313" key="8">
    <source>
        <dbReference type="Proteomes" id="UP000631694"/>
    </source>
</evidence>
<dbReference type="InterPro" id="IPR013740">
    <property type="entry name" value="Redoxin"/>
</dbReference>
<dbReference type="PANTHER" id="PTHR42852:SF6">
    <property type="entry name" value="THIOL:DISULFIDE INTERCHANGE PROTEIN DSBE"/>
    <property type="match status" value="1"/>
</dbReference>
<keyword evidence="5" id="KW-0472">Membrane</keyword>
<dbReference type="GO" id="GO:0030313">
    <property type="term" value="C:cell envelope"/>
    <property type="evidence" value="ECO:0007669"/>
    <property type="project" value="UniProtKB-SubCell"/>
</dbReference>
<dbReference type="Pfam" id="PF08534">
    <property type="entry name" value="Redoxin"/>
    <property type="match status" value="1"/>
</dbReference>
<dbReference type="PROSITE" id="PS51352">
    <property type="entry name" value="THIOREDOXIN_2"/>
    <property type="match status" value="1"/>
</dbReference>
<evidence type="ECO:0000256" key="2">
    <source>
        <dbReference type="ARBA" id="ARBA00022748"/>
    </source>
</evidence>
<keyword evidence="4" id="KW-0676">Redox-active center</keyword>
<dbReference type="SUPFAM" id="SSF52833">
    <property type="entry name" value="Thioredoxin-like"/>
    <property type="match status" value="1"/>
</dbReference>
<protein>
    <submittedName>
        <fullName evidence="7">TlpA family protein disulfide reductase</fullName>
    </submittedName>
</protein>
<comment type="subcellular location">
    <subcellularLocation>
        <location evidence="1">Cell envelope</location>
    </subcellularLocation>
</comment>
<evidence type="ECO:0000256" key="5">
    <source>
        <dbReference type="SAM" id="Phobius"/>
    </source>
</evidence>
<name>A0A931MY70_9HYPH</name>
<dbReference type="InterPro" id="IPR036249">
    <property type="entry name" value="Thioredoxin-like_sf"/>
</dbReference>
<keyword evidence="5" id="KW-0812">Transmembrane</keyword>
<evidence type="ECO:0000256" key="3">
    <source>
        <dbReference type="ARBA" id="ARBA00023157"/>
    </source>
</evidence>
<accession>A0A931MY70</accession>
<dbReference type="AlphaFoldDB" id="A0A931MY70"/>
<dbReference type="InterPro" id="IPR013766">
    <property type="entry name" value="Thioredoxin_domain"/>
</dbReference>
<evidence type="ECO:0000313" key="7">
    <source>
        <dbReference type="EMBL" id="MBH0236411.1"/>
    </source>
</evidence>
<dbReference type="InterPro" id="IPR017937">
    <property type="entry name" value="Thioredoxin_CS"/>
</dbReference>
<dbReference type="RefSeq" id="WP_197309506.1">
    <property type="nucleotide sequence ID" value="NZ_JADZLT010000036.1"/>
</dbReference>
<organism evidence="7 8">
    <name type="scientific">Methylobrevis albus</name>
    <dbReference type="NCBI Taxonomy" id="2793297"/>
    <lineage>
        <taxon>Bacteria</taxon>
        <taxon>Pseudomonadati</taxon>
        <taxon>Pseudomonadota</taxon>
        <taxon>Alphaproteobacteria</taxon>
        <taxon>Hyphomicrobiales</taxon>
        <taxon>Pleomorphomonadaceae</taxon>
        <taxon>Methylobrevis</taxon>
    </lineage>
</organism>
<dbReference type="PROSITE" id="PS00194">
    <property type="entry name" value="THIOREDOXIN_1"/>
    <property type="match status" value="1"/>
</dbReference>
<keyword evidence="5" id="KW-1133">Transmembrane helix</keyword>
<feature type="transmembrane region" description="Helical" evidence="5">
    <location>
        <begin position="12"/>
        <end position="31"/>
    </location>
</feature>
<dbReference type="Gene3D" id="3.40.30.10">
    <property type="entry name" value="Glutaredoxin"/>
    <property type="match status" value="1"/>
</dbReference>
<reference evidence="7" key="1">
    <citation type="submission" date="2020-12" db="EMBL/GenBank/DDBJ databases">
        <title>Methylobrevis albus sp. nov., isolated from fresh water lack sediment.</title>
        <authorList>
            <person name="Zou Q."/>
        </authorList>
    </citation>
    <scope>NUCLEOTIDE SEQUENCE</scope>
    <source>
        <strain evidence="7">L22</strain>
    </source>
</reference>
<dbReference type="InterPro" id="IPR050553">
    <property type="entry name" value="Thioredoxin_ResA/DsbE_sf"/>
</dbReference>
<proteinExistence type="predicted"/>
<dbReference type="EMBL" id="JADZLT010000036">
    <property type="protein sequence ID" value="MBH0236411.1"/>
    <property type="molecule type" value="Genomic_DNA"/>
</dbReference>